<sequence>MWHEIALRLLGGRLHLSPLDHPQRVLDIGTGTGIWAIDMADKYPMAEVTGIDLNPIQPKWLPQNCKFEIGDVEGDWTFQPDHFDFVHARNLFIGISDWPRLMKEIYRATAPGGYVELTEQGVSPARLTDWLLTDRYQLPTFNDAVMPDDNPINIYSNLMKQAMAKIGRSVVSSDSTLRLRLEQAGFVDIRVAKVKQPIGKWPKDAELKHIGGVGLLQCETGFASYGMAALTRILAMDAEEAERLCRACFSVAMMRESHLFTYIFTAYGRKPEGPADCDPFLYGK</sequence>
<proteinExistence type="predicted"/>
<dbReference type="SUPFAM" id="SSF53335">
    <property type="entry name" value="S-adenosyl-L-methionine-dependent methyltransferases"/>
    <property type="match status" value="1"/>
</dbReference>
<dbReference type="PANTHER" id="PTHR43591">
    <property type="entry name" value="METHYLTRANSFERASE"/>
    <property type="match status" value="1"/>
</dbReference>
<dbReference type="Proteomes" id="UP000326924">
    <property type="component" value="Unassembled WGS sequence"/>
</dbReference>
<evidence type="ECO:0000313" key="1">
    <source>
        <dbReference type="EMBL" id="KAA8902940.1"/>
    </source>
</evidence>
<comment type="caution">
    <text evidence="1">The sequence shown here is derived from an EMBL/GenBank/DDBJ whole genome shotgun (WGS) entry which is preliminary data.</text>
</comment>
<dbReference type="EMBL" id="VXIS01000124">
    <property type="protein sequence ID" value="KAA8902940.1"/>
    <property type="molecule type" value="Genomic_DNA"/>
</dbReference>
<dbReference type="CDD" id="cd02440">
    <property type="entry name" value="AdoMet_MTases"/>
    <property type="match status" value="1"/>
</dbReference>
<dbReference type="Pfam" id="PF13489">
    <property type="entry name" value="Methyltransf_23"/>
    <property type="match status" value="1"/>
</dbReference>
<keyword evidence="2" id="KW-1185">Reference proteome</keyword>
<organism evidence="1 2">
    <name type="scientific">Sphaerosporella brunnea</name>
    <dbReference type="NCBI Taxonomy" id="1250544"/>
    <lineage>
        <taxon>Eukaryota</taxon>
        <taxon>Fungi</taxon>
        <taxon>Dikarya</taxon>
        <taxon>Ascomycota</taxon>
        <taxon>Pezizomycotina</taxon>
        <taxon>Pezizomycetes</taxon>
        <taxon>Pezizales</taxon>
        <taxon>Pyronemataceae</taxon>
        <taxon>Sphaerosporella</taxon>
    </lineage>
</organism>
<dbReference type="GO" id="GO:0032259">
    <property type="term" value="P:methylation"/>
    <property type="evidence" value="ECO:0007669"/>
    <property type="project" value="UniProtKB-KW"/>
</dbReference>
<accession>A0A5J5ET06</accession>
<reference evidence="1 2" key="1">
    <citation type="submission" date="2019-09" db="EMBL/GenBank/DDBJ databases">
        <title>Draft genome of the ectomycorrhizal ascomycete Sphaerosporella brunnea.</title>
        <authorList>
            <consortium name="DOE Joint Genome Institute"/>
            <person name="Benucci G.M."/>
            <person name="Marozzi G."/>
            <person name="Antonielli L."/>
            <person name="Sanchez S."/>
            <person name="Marco P."/>
            <person name="Wang X."/>
            <person name="Falini L.B."/>
            <person name="Barry K."/>
            <person name="Haridas S."/>
            <person name="Lipzen A."/>
            <person name="Labutti K."/>
            <person name="Grigoriev I.V."/>
            <person name="Murat C."/>
            <person name="Martin F."/>
            <person name="Albertini E."/>
            <person name="Donnini D."/>
            <person name="Bonito G."/>
        </authorList>
    </citation>
    <scope>NUCLEOTIDE SEQUENCE [LARGE SCALE GENOMIC DNA]</scope>
    <source>
        <strain evidence="1 2">Sb_GMNB300</strain>
    </source>
</reference>
<dbReference type="InParanoid" id="A0A5J5ET06"/>
<keyword evidence="1" id="KW-0808">Transferase</keyword>
<dbReference type="PANTHER" id="PTHR43591:SF24">
    <property type="entry name" value="2-METHOXY-6-POLYPRENYL-1,4-BENZOQUINOL METHYLASE, MITOCHONDRIAL"/>
    <property type="match status" value="1"/>
</dbReference>
<name>A0A5J5ET06_9PEZI</name>
<dbReference type="AlphaFoldDB" id="A0A5J5ET06"/>
<dbReference type="GO" id="GO:0008168">
    <property type="term" value="F:methyltransferase activity"/>
    <property type="evidence" value="ECO:0007669"/>
    <property type="project" value="UniProtKB-KW"/>
</dbReference>
<dbReference type="OrthoDB" id="2013972at2759"/>
<dbReference type="InterPro" id="IPR029063">
    <property type="entry name" value="SAM-dependent_MTases_sf"/>
</dbReference>
<keyword evidence="1" id="KW-0489">Methyltransferase</keyword>
<dbReference type="Gene3D" id="3.40.50.150">
    <property type="entry name" value="Vaccinia Virus protein VP39"/>
    <property type="match status" value="1"/>
</dbReference>
<protein>
    <submittedName>
        <fullName evidence="1">S-adenosyl-L-methionine-dependent methyltransferase</fullName>
    </submittedName>
</protein>
<gene>
    <name evidence="1" type="ORF">FN846DRAFT_72306</name>
</gene>
<evidence type="ECO:0000313" key="2">
    <source>
        <dbReference type="Proteomes" id="UP000326924"/>
    </source>
</evidence>